<sequence>MDEVKLDSYLQQMTNSETWHIQHPGKPSPVYQTTPTVNVEGQEVMLFDWKNTLLERSIALVKETRFTTIPPHVNHDMELSYVYDGTCSFLVNRKRISLSRGDVIIFDTDVIRSSPSYKTANDIVISMVFRKEFFDSMFLSRLPGGGILTNFLFEYISKRRRHDKFLLVPAKYAGNMDDLMRLLCEEYFFPDRYSSHLQASYVTSIMLELIRGLTYRGEASGRVPAPGDKIVDILDHIERNYKSCTLTSTAAKYGYSTNYLGNLLKSKTGKTFSQIKVSQQMSEAAYLLLNTSLTIGETAEKVGICNMSYFYRQFRDYFKMGPKEYQKTTRT</sequence>
<dbReference type="RefSeq" id="WP_194372189.1">
    <property type="nucleotide sequence ID" value="NZ_CP063767.1"/>
</dbReference>
<evidence type="ECO:0000256" key="1">
    <source>
        <dbReference type="ARBA" id="ARBA00023015"/>
    </source>
</evidence>
<evidence type="ECO:0000256" key="2">
    <source>
        <dbReference type="ARBA" id="ARBA00023125"/>
    </source>
</evidence>
<dbReference type="InterPro" id="IPR018060">
    <property type="entry name" value="HTH_AraC"/>
</dbReference>
<dbReference type="AlphaFoldDB" id="A0A7S7RV54"/>
<evidence type="ECO:0000313" key="6">
    <source>
        <dbReference type="Proteomes" id="UP000593735"/>
    </source>
</evidence>
<feature type="domain" description="HTH araC/xylS-type" evidence="4">
    <location>
        <begin position="231"/>
        <end position="328"/>
    </location>
</feature>
<keyword evidence="2" id="KW-0238">DNA-binding</keyword>
<accession>A0A7S7RV54</accession>
<dbReference type="PANTHER" id="PTHR43280:SF28">
    <property type="entry name" value="HTH-TYPE TRANSCRIPTIONAL ACTIVATOR RHAS"/>
    <property type="match status" value="1"/>
</dbReference>
<name>A0A7S7RV54_9ACTN</name>
<dbReference type="InterPro" id="IPR037923">
    <property type="entry name" value="HTH-like"/>
</dbReference>
<organism evidence="5 6">
    <name type="scientific">Thermophilibacter immobilis</name>
    <dbReference type="NCBI Taxonomy" id="2779519"/>
    <lineage>
        <taxon>Bacteria</taxon>
        <taxon>Bacillati</taxon>
        <taxon>Actinomycetota</taxon>
        <taxon>Coriobacteriia</taxon>
        <taxon>Coriobacteriales</taxon>
        <taxon>Atopobiaceae</taxon>
        <taxon>Thermophilibacter</taxon>
    </lineage>
</organism>
<dbReference type="SUPFAM" id="SSF46689">
    <property type="entry name" value="Homeodomain-like"/>
    <property type="match status" value="1"/>
</dbReference>
<dbReference type="KEGG" id="tio:INP52_02695"/>
<dbReference type="SUPFAM" id="SSF51215">
    <property type="entry name" value="Regulatory protein AraC"/>
    <property type="match status" value="1"/>
</dbReference>
<dbReference type="InterPro" id="IPR009057">
    <property type="entry name" value="Homeodomain-like_sf"/>
</dbReference>
<proteinExistence type="predicted"/>
<reference evidence="5 6" key="1">
    <citation type="submission" date="2020-10" db="EMBL/GenBank/DDBJ databases">
        <title>Olsenella immobilis sp.nov., isolated from the mud in a fermentation cellar used for the production of Chinese strong-flavoured liquor.</title>
        <authorList>
            <person name="Lu L."/>
        </authorList>
    </citation>
    <scope>NUCLEOTIDE SEQUENCE [LARGE SCALE GENOMIC DNA]</scope>
    <source>
        <strain evidence="5 6">LZLJ-2</strain>
    </source>
</reference>
<evidence type="ECO:0000313" key="5">
    <source>
        <dbReference type="EMBL" id="QOY61127.1"/>
    </source>
</evidence>
<dbReference type="Proteomes" id="UP000593735">
    <property type="component" value="Chromosome"/>
</dbReference>
<dbReference type="SMART" id="SM00342">
    <property type="entry name" value="HTH_ARAC"/>
    <property type="match status" value="1"/>
</dbReference>
<dbReference type="Pfam" id="PF12833">
    <property type="entry name" value="HTH_18"/>
    <property type="match status" value="1"/>
</dbReference>
<evidence type="ECO:0000256" key="3">
    <source>
        <dbReference type="ARBA" id="ARBA00023163"/>
    </source>
</evidence>
<evidence type="ECO:0000259" key="4">
    <source>
        <dbReference type="PROSITE" id="PS01124"/>
    </source>
</evidence>
<keyword evidence="6" id="KW-1185">Reference proteome</keyword>
<dbReference type="Gene3D" id="1.10.10.60">
    <property type="entry name" value="Homeodomain-like"/>
    <property type="match status" value="2"/>
</dbReference>
<keyword evidence="1" id="KW-0805">Transcription regulation</keyword>
<gene>
    <name evidence="5" type="ORF">INP52_02695</name>
</gene>
<protein>
    <submittedName>
        <fullName evidence="5">AraC family transcriptional regulator</fullName>
    </submittedName>
</protein>
<keyword evidence="3" id="KW-0804">Transcription</keyword>
<dbReference type="GO" id="GO:0003700">
    <property type="term" value="F:DNA-binding transcription factor activity"/>
    <property type="evidence" value="ECO:0007669"/>
    <property type="project" value="InterPro"/>
</dbReference>
<dbReference type="PROSITE" id="PS01124">
    <property type="entry name" value="HTH_ARAC_FAMILY_2"/>
    <property type="match status" value="1"/>
</dbReference>
<dbReference type="EMBL" id="CP063767">
    <property type="protein sequence ID" value="QOY61127.1"/>
    <property type="molecule type" value="Genomic_DNA"/>
</dbReference>
<dbReference type="InterPro" id="IPR014710">
    <property type="entry name" value="RmlC-like_jellyroll"/>
</dbReference>
<dbReference type="GO" id="GO:0043565">
    <property type="term" value="F:sequence-specific DNA binding"/>
    <property type="evidence" value="ECO:0007669"/>
    <property type="project" value="InterPro"/>
</dbReference>
<dbReference type="PANTHER" id="PTHR43280">
    <property type="entry name" value="ARAC-FAMILY TRANSCRIPTIONAL REGULATOR"/>
    <property type="match status" value="1"/>
</dbReference>
<dbReference type="Gene3D" id="2.60.120.10">
    <property type="entry name" value="Jelly Rolls"/>
    <property type="match status" value="1"/>
</dbReference>